<feature type="compositionally biased region" description="Basic and acidic residues" evidence="2">
    <location>
        <begin position="400"/>
        <end position="410"/>
    </location>
</feature>
<feature type="region of interest" description="Disordered" evidence="2">
    <location>
        <begin position="37"/>
        <end position="59"/>
    </location>
</feature>
<dbReference type="OrthoDB" id="5430717at2759"/>
<feature type="region of interest" description="Disordered" evidence="2">
    <location>
        <begin position="223"/>
        <end position="251"/>
    </location>
</feature>
<protein>
    <submittedName>
        <fullName evidence="3">Uncharacterized protein</fullName>
    </submittedName>
</protein>
<comment type="caution">
    <text evidence="3">The sequence shown here is derived from an EMBL/GenBank/DDBJ whole genome shotgun (WGS) entry which is preliminary data.</text>
</comment>
<organism evidence="3 4">
    <name type="scientific">Fusarium austroafricanum</name>
    <dbReference type="NCBI Taxonomy" id="2364996"/>
    <lineage>
        <taxon>Eukaryota</taxon>
        <taxon>Fungi</taxon>
        <taxon>Dikarya</taxon>
        <taxon>Ascomycota</taxon>
        <taxon>Pezizomycotina</taxon>
        <taxon>Sordariomycetes</taxon>
        <taxon>Hypocreomycetidae</taxon>
        <taxon>Hypocreales</taxon>
        <taxon>Nectriaceae</taxon>
        <taxon>Fusarium</taxon>
        <taxon>Fusarium concolor species complex</taxon>
    </lineage>
</organism>
<reference evidence="3" key="1">
    <citation type="submission" date="2020-01" db="EMBL/GenBank/DDBJ databases">
        <title>Identification and distribution of gene clusters putatively required for synthesis of sphingolipid metabolism inhibitors in phylogenetically diverse species of the filamentous fungus Fusarium.</title>
        <authorList>
            <person name="Kim H.-S."/>
            <person name="Busman M."/>
            <person name="Brown D.W."/>
            <person name="Divon H."/>
            <person name="Uhlig S."/>
            <person name="Proctor R.H."/>
        </authorList>
    </citation>
    <scope>NUCLEOTIDE SEQUENCE</scope>
    <source>
        <strain evidence="3">NRRL 53441</strain>
    </source>
</reference>
<sequence length="484" mass="53852">MADTGWLRFLGANRARQHGLVSRRSEAALQDLLQDASGRTVTEAHPEKKSMTRLTSHEGTSLADQGATFACGAEYTLDEVDKLFINAGQQVWHNPSVDQVAEALRVAVMTNPANESLSPEYRPHILLLCEAYGTRHNKITKLESQLAEAKEALKQESNRYSSMEEHWMVQDARYKAEVKRLEMFIHETSDKGMEAVALARAGSLLRGRTGATTKGRVATRIDAVGKNASSESPEATREDEDKEVVLNSTSPIRQDTVLSRTRTIDTTKEIRLSRGFRNLDKLKKRAANGNRRFETRAVGCGKTRHGHDQEEQQPRSASVPSIDPGICGTVNIPPHEGSVERKRNSTEELTIMQGVGAVDRSNSASTTHTHKRDTVTEYNSDERSHQDYVRHRRQFSFVPGDDRTAVRLDGTRASGNAPDTQRQTSQTPSSASYEENQRSRSSEWVRTMELPRRDIDETPGSTDLTRHKASQQPSCRSHIGPGVG</sequence>
<feature type="compositionally biased region" description="Polar residues" evidence="2">
    <location>
        <begin position="413"/>
        <end position="434"/>
    </location>
</feature>
<keyword evidence="1" id="KW-0175">Coiled coil</keyword>
<feature type="compositionally biased region" description="Basic and acidic residues" evidence="2">
    <location>
        <begin position="337"/>
        <end position="346"/>
    </location>
</feature>
<evidence type="ECO:0000313" key="4">
    <source>
        <dbReference type="Proteomes" id="UP000605986"/>
    </source>
</evidence>
<feature type="compositionally biased region" description="Basic and acidic residues" evidence="2">
    <location>
        <begin position="372"/>
        <end position="389"/>
    </location>
</feature>
<name>A0A8H4P471_9HYPO</name>
<keyword evidence="4" id="KW-1185">Reference proteome</keyword>
<dbReference type="Proteomes" id="UP000605986">
    <property type="component" value="Unassembled WGS sequence"/>
</dbReference>
<dbReference type="EMBL" id="JAADJG010000382">
    <property type="protein sequence ID" value="KAF4447692.1"/>
    <property type="molecule type" value="Genomic_DNA"/>
</dbReference>
<feature type="region of interest" description="Disordered" evidence="2">
    <location>
        <begin position="300"/>
        <end position="484"/>
    </location>
</feature>
<feature type="coiled-coil region" evidence="1">
    <location>
        <begin position="139"/>
        <end position="166"/>
    </location>
</feature>
<evidence type="ECO:0000256" key="1">
    <source>
        <dbReference type="SAM" id="Coils"/>
    </source>
</evidence>
<gene>
    <name evidence="3" type="ORF">F53441_8803</name>
</gene>
<proteinExistence type="predicted"/>
<accession>A0A8H4P471</accession>
<dbReference type="AlphaFoldDB" id="A0A8H4P471"/>
<evidence type="ECO:0000313" key="3">
    <source>
        <dbReference type="EMBL" id="KAF4447692.1"/>
    </source>
</evidence>
<evidence type="ECO:0000256" key="2">
    <source>
        <dbReference type="SAM" id="MobiDB-lite"/>
    </source>
</evidence>